<keyword evidence="5" id="KW-0813">Transport</keyword>
<keyword evidence="10 13" id="KW-1133">Transmembrane helix</keyword>
<evidence type="ECO:0000256" key="2">
    <source>
        <dbReference type="ARBA" id="ARBA00004429"/>
    </source>
</evidence>
<dbReference type="PATRIC" id="fig|28229.3.peg.3612"/>
<keyword evidence="6" id="KW-1003">Cell membrane</keyword>
<keyword evidence="7" id="KW-0997">Cell inner membrane</keyword>
<feature type="transmembrane region" description="Helical" evidence="13">
    <location>
        <begin position="184"/>
        <end position="208"/>
    </location>
</feature>
<dbReference type="GO" id="GO:0005886">
    <property type="term" value="C:plasma membrane"/>
    <property type="evidence" value="ECO:0007669"/>
    <property type="project" value="UniProtKB-SubCell"/>
</dbReference>
<feature type="transmembrane region" description="Helical" evidence="13">
    <location>
        <begin position="215"/>
        <end position="236"/>
    </location>
</feature>
<name>A0A099KLE6_COLPS</name>
<dbReference type="InterPro" id="IPR026031">
    <property type="entry name" value="Cyt_c_CcmB_bac"/>
</dbReference>
<feature type="transmembrane region" description="Helical" evidence="13">
    <location>
        <begin position="108"/>
        <end position="126"/>
    </location>
</feature>
<evidence type="ECO:0000256" key="12">
    <source>
        <dbReference type="ARBA" id="ARBA00032939"/>
    </source>
</evidence>
<evidence type="ECO:0000313" key="14">
    <source>
        <dbReference type="EMBL" id="KGJ90448.1"/>
    </source>
</evidence>
<evidence type="ECO:0000256" key="3">
    <source>
        <dbReference type="ARBA" id="ARBA00010544"/>
    </source>
</evidence>
<comment type="subcellular location">
    <subcellularLocation>
        <location evidence="2">Cell inner membrane</location>
        <topology evidence="2">Multi-pass membrane protein</topology>
    </subcellularLocation>
</comment>
<comment type="caution">
    <text evidence="14">The sequence shown here is derived from an EMBL/GenBank/DDBJ whole genome shotgun (WGS) entry which is preliminary data.</text>
</comment>
<accession>A0A099KLE6</accession>
<keyword evidence="9" id="KW-0201">Cytochrome c-type biogenesis</keyword>
<proteinExistence type="inferred from homology"/>
<dbReference type="PRINTS" id="PR01414">
    <property type="entry name" value="CCMBBIOGNSIS"/>
</dbReference>
<comment type="function">
    <text evidence="1">Required for the export of heme to the periplasm for the biogenesis of c-type cytochromes.</text>
</comment>
<dbReference type="OrthoDB" id="9799895at2"/>
<feature type="transmembrane region" description="Helical" evidence="13">
    <location>
        <begin position="146"/>
        <end position="172"/>
    </location>
</feature>
<dbReference type="EMBL" id="JQEC01000047">
    <property type="protein sequence ID" value="KGJ90448.1"/>
    <property type="molecule type" value="Genomic_DNA"/>
</dbReference>
<dbReference type="AlphaFoldDB" id="A0A099KLE6"/>
<feature type="transmembrane region" description="Helical" evidence="13">
    <location>
        <begin position="77"/>
        <end position="96"/>
    </location>
</feature>
<gene>
    <name evidence="14" type="ORF">GAB14E_3691</name>
</gene>
<keyword evidence="11 13" id="KW-0472">Membrane</keyword>
<evidence type="ECO:0000313" key="15">
    <source>
        <dbReference type="Proteomes" id="UP000029868"/>
    </source>
</evidence>
<dbReference type="PANTHER" id="PTHR30070">
    <property type="entry name" value="HEME EXPORTER PROTEIN B"/>
    <property type="match status" value="1"/>
</dbReference>
<evidence type="ECO:0000256" key="9">
    <source>
        <dbReference type="ARBA" id="ARBA00022748"/>
    </source>
</evidence>
<evidence type="ECO:0000256" key="7">
    <source>
        <dbReference type="ARBA" id="ARBA00022519"/>
    </source>
</evidence>
<dbReference type="InterPro" id="IPR003544">
    <property type="entry name" value="Cyt_c_biogenesis_CcmB"/>
</dbReference>
<evidence type="ECO:0000256" key="5">
    <source>
        <dbReference type="ARBA" id="ARBA00022448"/>
    </source>
</evidence>
<evidence type="ECO:0000256" key="10">
    <source>
        <dbReference type="ARBA" id="ARBA00022989"/>
    </source>
</evidence>
<evidence type="ECO:0000256" key="13">
    <source>
        <dbReference type="SAM" id="Phobius"/>
    </source>
</evidence>
<evidence type="ECO:0000256" key="11">
    <source>
        <dbReference type="ARBA" id="ARBA00023136"/>
    </source>
</evidence>
<dbReference type="Pfam" id="PF03379">
    <property type="entry name" value="CcmB"/>
    <property type="match status" value="1"/>
</dbReference>
<sequence length="276" mass="29486">MTLKTQSTQETEKLTAIIDDSVIKGLALEGDTLHNSELQNSELTSNAQSSAQLSYRHAFMLVLKRDLTIAMRHKDDIINPLLFFVIVITLFPLGIGPEAQTLSRIAPGIIWVAALLATLLSLDRLFKSDHLDGSLEQMLLSPHPIFVLVLAKIFAHWLITGLPIILIAPLLAVLLHLDENSYSALFLTLLLGTPVLSLLGAVGVALTVGIKKGGVLLSLLVLPLYIPVLIFATSAIDTAALGLPYSGQLAIIAALFFGSLTLAPFAVGAALKVSTN</sequence>
<dbReference type="GO" id="GO:0017004">
    <property type="term" value="P:cytochrome complex assembly"/>
    <property type="evidence" value="ECO:0007669"/>
    <property type="project" value="UniProtKB-KW"/>
</dbReference>
<keyword evidence="8 13" id="KW-0812">Transmembrane</keyword>
<dbReference type="GO" id="GO:1903607">
    <property type="term" value="P:cytochrome c biosynthetic process"/>
    <property type="evidence" value="ECO:0007669"/>
    <property type="project" value="TreeGrafter"/>
</dbReference>
<evidence type="ECO:0000256" key="6">
    <source>
        <dbReference type="ARBA" id="ARBA00022475"/>
    </source>
</evidence>
<feature type="transmembrane region" description="Helical" evidence="13">
    <location>
        <begin position="248"/>
        <end position="271"/>
    </location>
</feature>
<evidence type="ECO:0000256" key="4">
    <source>
        <dbReference type="ARBA" id="ARBA00016452"/>
    </source>
</evidence>
<comment type="similarity">
    <text evidence="3">Belongs to the CcmB/CycW/HelB family.</text>
</comment>
<dbReference type="NCBIfam" id="TIGR01190">
    <property type="entry name" value="ccmB"/>
    <property type="match status" value="1"/>
</dbReference>
<organism evidence="14 15">
    <name type="scientific">Colwellia psychrerythraea</name>
    <name type="common">Vibrio psychroerythus</name>
    <dbReference type="NCBI Taxonomy" id="28229"/>
    <lineage>
        <taxon>Bacteria</taxon>
        <taxon>Pseudomonadati</taxon>
        <taxon>Pseudomonadota</taxon>
        <taxon>Gammaproteobacteria</taxon>
        <taxon>Alteromonadales</taxon>
        <taxon>Colwelliaceae</taxon>
        <taxon>Colwellia</taxon>
    </lineage>
</organism>
<evidence type="ECO:0000256" key="1">
    <source>
        <dbReference type="ARBA" id="ARBA00002442"/>
    </source>
</evidence>
<protein>
    <recommendedName>
        <fullName evidence="4">Heme exporter protein B</fullName>
    </recommendedName>
    <alternativeName>
        <fullName evidence="12">Cytochrome c-type biogenesis protein CcmB</fullName>
    </alternativeName>
</protein>
<evidence type="ECO:0000256" key="8">
    <source>
        <dbReference type="ARBA" id="ARBA00022692"/>
    </source>
</evidence>
<dbReference type="Proteomes" id="UP000029868">
    <property type="component" value="Unassembled WGS sequence"/>
</dbReference>
<dbReference type="PANTHER" id="PTHR30070:SF1">
    <property type="entry name" value="CYTOCHROME C BIOGENESIS B-RELATED"/>
    <property type="match status" value="1"/>
</dbReference>
<reference evidence="14 15" key="1">
    <citation type="submission" date="2014-08" db="EMBL/GenBank/DDBJ databases">
        <title>Genomic and Phenotypic Diversity of Colwellia psychrerythraea strains from Disparate Marine Basins.</title>
        <authorList>
            <person name="Techtmann S.M."/>
            <person name="Stelling S.C."/>
            <person name="Utturkar S.M."/>
            <person name="Alshibli N."/>
            <person name="Harris A."/>
            <person name="Brown S.D."/>
            <person name="Hazen T.C."/>
        </authorList>
    </citation>
    <scope>NUCLEOTIDE SEQUENCE [LARGE SCALE GENOMIC DNA]</scope>
    <source>
        <strain evidence="14 15">GAB14E</strain>
    </source>
</reference>
<dbReference type="GO" id="GO:0015232">
    <property type="term" value="F:heme transmembrane transporter activity"/>
    <property type="evidence" value="ECO:0007669"/>
    <property type="project" value="InterPro"/>
</dbReference>